<evidence type="ECO:0000313" key="2">
    <source>
        <dbReference type="EnsemblPlants" id="OPUNC11G14120.1"/>
    </source>
</evidence>
<evidence type="ECO:0000256" key="1">
    <source>
        <dbReference type="SAM" id="MobiDB-lite"/>
    </source>
</evidence>
<reference evidence="2" key="2">
    <citation type="submission" date="2018-05" db="EMBL/GenBank/DDBJ databases">
        <title>OpunRS2 (Oryza punctata Reference Sequence Version 2).</title>
        <authorList>
            <person name="Zhang J."/>
            <person name="Kudrna D."/>
            <person name="Lee S."/>
            <person name="Talag J."/>
            <person name="Welchert J."/>
            <person name="Wing R.A."/>
        </authorList>
    </citation>
    <scope>NUCLEOTIDE SEQUENCE [LARGE SCALE GENOMIC DNA]</scope>
</reference>
<evidence type="ECO:0000313" key="3">
    <source>
        <dbReference type="Proteomes" id="UP000026962"/>
    </source>
</evidence>
<accession>A0A0E0MGD5</accession>
<keyword evidence="3" id="KW-1185">Reference proteome</keyword>
<reference evidence="2" key="1">
    <citation type="submission" date="2015-04" db="UniProtKB">
        <authorList>
            <consortium name="EnsemblPlants"/>
        </authorList>
    </citation>
    <scope>IDENTIFICATION</scope>
</reference>
<sequence length="66" mass="7048">MVDHRTYQASVVIPKLPAVAEPFCACEIGHCSPPAIHTTPVQVAGTSTEKNQNSRRGNGQTTDDLT</sequence>
<dbReference type="EnsemblPlants" id="OPUNC11G14120.1">
    <property type="protein sequence ID" value="OPUNC11G14120.1"/>
    <property type="gene ID" value="OPUNC11G14120"/>
</dbReference>
<name>A0A0E0MGD5_ORYPU</name>
<dbReference type="HOGENOM" id="CLU_2835614_0_0_1"/>
<dbReference type="Proteomes" id="UP000026962">
    <property type="component" value="Chromosome 11"/>
</dbReference>
<protein>
    <submittedName>
        <fullName evidence="2">Uncharacterized protein</fullName>
    </submittedName>
</protein>
<dbReference type="Gramene" id="OPUNC11G14120.1">
    <property type="protein sequence ID" value="OPUNC11G14120.1"/>
    <property type="gene ID" value="OPUNC11G14120"/>
</dbReference>
<organism evidence="2">
    <name type="scientific">Oryza punctata</name>
    <name type="common">Red rice</name>
    <dbReference type="NCBI Taxonomy" id="4537"/>
    <lineage>
        <taxon>Eukaryota</taxon>
        <taxon>Viridiplantae</taxon>
        <taxon>Streptophyta</taxon>
        <taxon>Embryophyta</taxon>
        <taxon>Tracheophyta</taxon>
        <taxon>Spermatophyta</taxon>
        <taxon>Magnoliopsida</taxon>
        <taxon>Liliopsida</taxon>
        <taxon>Poales</taxon>
        <taxon>Poaceae</taxon>
        <taxon>BOP clade</taxon>
        <taxon>Oryzoideae</taxon>
        <taxon>Oryzeae</taxon>
        <taxon>Oryzinae</taxon>
        <taxon>Oryza</taxon>
    </lineage>
</organism>
<feature type="region of interest" description="Disordered" evidence="1">
    <location>
        <begin position="42"/>
        <end position="66"/>
    </location>
</feature>
<dbReference type="AlphaFoldDB" id="A0A0E0MGD5"/>
<proteinExistence type="predicted"/>